<gene>
    <name evidence="2" type="ORF">D7I44_05345</name>
</gene>
<proteinExistence type="predicted"/>
<keyword evidence="1" id="KW-1133">Transmembrane helix</keyword>
<evidence type="ECO:0000256" key="1">
    <source>
        <dbReference type="SAM" id="Phobius"/>
    </source>
</evidence>
<accession>A0A387BPR8</accession>
<keyword evidence="1" id="KW-0812">Transmembrane</keyword>
<dbReference type="KEGG" id="gry:D7I44_05345"/>
<protein>
    <submittedName>
        <fullName evidence="2">Type II secretion system protein</fullName>
    </submittedName>
</protein>
<keyword evidence="1" id="KW-0472">Membrane</keyword>
<dbReference type="SUPFAM" id="SSF54523">
    <property type="entry name" value="Pili subunits"/>
    <property type="match status" value="1"/>
</dbReference>
<dbReference type="AlphaFoldDB" id="A0A387BPR8"/>
<dbReference type="Gene3D" id="3.30.700.10">
    <property type="entry name" value="Glycoprotein, Type 4 Pilin"/>
    <property type="match status" value="1"/>
</dbReference>
<dbReference type="InterPro" id="IPR045584">
    <property type="entry name" value="Pilin-like"/>
</dbReference>
<reference evidence="2 3" key="1">
    <citation type="submission" date="2018-09" db="EMBL/GenBank/DDBJ databases">
        <title>Genome sequencing of strain 2DFW10M-5.</title>
        <authorList>
            <person name="Heo J."/>
            <person name="Kim S.-J."/>
            <person name="Kwon S.-W."/>
        </authorList>
    </citation>
    <scope>NUCLEOTIDE SEQUENCE [LARGE SCALE GENOMIC DNA]</scope>
    <source>
        <strain evidence="2 3">2DFW10M-5</strain>
    </source>
</reference>
<name>A0A387BPR8_9MICO</name>
<feature type="transmembrane region" description="Helical" evidence="1">
    <location>
        <begin position="12"/>
        <end position="35"/>
    </location>
</feature>
<dbReference type="Proteomes" id="UP000275069">
    <property type="component" value="Chromosome"/>
</dbReference>
<dbReference type="EMBL" id="CP032624">
    <property type="protein sequence ID" value="AYG03007.1"/>
    <property type="molecule type" value="Genomic_DNA"/>
</dbReference>
<evidence type="ECO:0000313" key="3">
    <source>
        <dbReference type="Proteomes" id="UP000275069"/>
    </source>
</evidence>
<sequence length="144" mass="14485">MKNPAENHETGLGLIEVIVAIFLLAILAVVMLPAVMGMINVSAKNSLLATANQGVNQMLERARNAGSTCAALIPPAPLPPLLPQSAVITTAAGAKIEIDTAVVCNPSSASTTAPGVATISSIAYRPTDPSDVLASGQTSVVVTG</sequence>
<dbReference type="RefSeq" id="WP_120788539.1">
    <property type="nucleotide sequence ID" value="NZ_CP032624.1"/>
</dbReference>
<evidence type="ECO:0000313" key="2">
    <source>
        <dbReference type="EMBL" id="AYG03007.1"/>
    </source>
</evidence>
<keyword evidence="3" id="KW-1185">Reference proteome</keyword>
<organism evidence="2 3">
    <name type="scientific">Gryllotalpicola protaetiae</name>
    <dbReference type="NCBI Taxonomy" id="2419771"/>
    <lineage>
        <taxon>Bacteria</taxon>
        <taxon>Bacillati</taxon>
        <taxon>Actinomycetota</taxon>
        <taxon>Actinomycetes</taxon>
        <taxon>Micrococcales</taxon>
        <taxon>Microbacteriaceae</taxon>
        <taxon>Gryllotalpicola</taxon>
    </lineage>
</organism>